<protein>
    <submittedName>
        <fullName evidence="2">Uncharacterized protein</fullName>
    </submittedName>
</protein>
<evidence type="ECO:0000313" key="2">
    <source>
        <dbReference type="EMBL" id="MBY8889185.1"/>
    </source>
</evidence>
<feature type="region of interest" description="Disordered" evidence="1">
    <location>
        <begin position="119"/>
        <end position="149"/>
    </location>
</feature>
<dbReference type="EMBL" id="JAINVZ010000037">
    <property type="protein sequence ID" value="MBY8889185.1"/>
    <property type="molecule type" value="Genomic_DNA"/>
</dbReference>
<reference evidence="2 3" key="1">
    <citation type="submission" date="2021-08" db="EMBL/GenBank/DDBJ databases">
        <title>Streptomyces sp. PTM05 isolated from lichen.</title>
        <authorList>
            <person name="Somphong A."/>
            <person name="Phongsopitanun W."/>
            <person name="Tanasupawat S."/>
        </authorList>
    </citation>
    <scope>NUCLEOTIDE SEQUENCE [LARGE SCALE GENOMIC DNA]</scope>
    <source>
        <strain evidence="2 3">Ptm05</strain>
    </source>
</reference>
<dbReference type="RefSeq" id="WP_222982295.1">
    <property type="nucleotide sequence ID" value="NZ_JAINVZ010000037.1"/>
</dbReference>
<evidence type="ECO:0000256" key="1">
    <source>
        <dbReference type="SAM" id="MobiDB-lite"/>
    </source>
</evidence>
<sequence length="149" mass="16170">MSTPNGNAQQLAREAESLKKFKDRIDKILADLDTSEASHKRLGTRKIPPASYGDFTEAQDLASQYDKVHTQLVTMSQTFSDQIEALGIAVQMANGDYEGIDQEQQDRLMAIQKRTAQYYHAPASAHSGTGQEPGGGQSSSDHDGRGVSA</sequence>
<comment type="caution">
    <text evidence="2">The sequence shown here is derived from an EMBL/GenBank/DDBJ whole genome shotgun (WGS) entry which is preliminary data.</text>
</comment>
<evidence type="ECO:0000313" key="3">
    <source>
        <dbReference type="Proteomes" id="UP001198565"/>
    </source>
</evidence>
<keyword evidence="3" id="KW-1185">Reference proteome</keyword>
<feature type="compositionally biased region" description="Basic and acidic residues" evidence="1">
    <location>
        <begin position="140"/>
        <end position="149"/>
    </location>
</feature>
<dbReference type="Proteomes" id="UP001198565">
    <property type="component" value="Unassembled WGS sequence"/>
</dbReference>
<organism evidence="2 3">
    <name type="scientific">Streptantibioticus parmotrematis</name>
    <dbReference type="NCBI Taxonomy" id="2873249"/>
    <lineage>
        <taxon>Bacteria</taxon>
        <taxon>Bacillati</taxon>
        <taxon>Actinomycetota</taxon>
        <taxon>Actinomycetes</taxon>
        <taxon>Kitasatosporales</taxon>
        <taxon>Streptomycetaceae</taxon>
        <taxon>Streptantibioticus</taxon>
    </lineage>
</organism>
<accession>A0ABS7R3T0</accession>
<proteinExistence type="predicted"/>
<gene>
    <name evidence="2" type="ORF">K7472_30710</name>
</gene>
<name>A0ABS7R3T0_9ACTN</name>